<feature type="region of interest" description="Disordered" evidence="1">
    <location>
        <begin position="1059"/>
        <end position="1383"/>
    </location>
</feature>
<dbReference type="Proteomes" id="UP000775547">
    <property type="component" value="Unassembled WGS sequence"/>
</dbReference>
<protein>
    <submittedName>
        <fullName evidence="2">Uncharacterized protein</fullName>
    </submittedName>
</protein>
<dbReference type="EMBL" id="JABCKV010000119">
    <property type="protein sequence ID" value="KAG5643351.1"/>
    <property type="molecule type" value="Genomic_DNA"/>
</dbReference>
<feature type="region of interest" description="Disordered" evidence="1">
    <location>
        <begin position="947"/>
        <end position="968"/>
    </location>
</feature>
<keyword evidence="3" id="KW-1185">Reference proteome</keyword>
<feature type="region of interest" description="Disordered" evidence="1">
    <location>
        <begin position="981"/>
        <end position="1043"/>
    </location>
</feature>
<feature type="region of interest" description="Disordered" evidence="1">
    <location>
        <begin position="761"/>
        <end position="809"/>
    </location>
</feature>
<feature type="compositionally biased region" description="Low complexity" evidence="1">
    <location>
        <begin position="199"/>
        <end position="227"/>
    </location>
</feature>
<feature type="compositionally biased region" description="Low complexity" evidence="1">
    <location>
        <begin position="23"/>
        <end position="47"/>
    </location>
</feature>
<feature type="compositionally biased region" description="Low complexity" evidence="1">
    <location>
        <begin position="1325"/>
        <end position="1336"/>
    </location>
</feature>
<feature type="compositionally biased region" description="Low complexity" evidence="1">
    <location>
        <begin position="1234"/>
        <end position="1261"/>
    </location>
</feature>
<feature type="region of interest" description="Disordered" evidence="1">
    <location>
        <begin position="1"/>
        <end position="748"/>
    </location>
</feature>
<dbReference type="OrthoDB" id="3358078at2759"/>
<feature type="compositionally biased region" description="Low complexity" evidence="1">
    <location>
        <begin position="236"/>
        <end position="250"/>
    </location>
</feature>
<evidence type="ECO:0000256" key="1">
    <source>
        <dbReference type="SAM" id="MobiDB-lite"/>
    </source>
</evidence>
<evidence type="ECO:0000313" key="2">
    <source>
        <dbReference type="EMBL" id="KAG5643351.1"/>
    </source>
</evidence>
<feature type="compositionally biased region" description="Basic and acidic residues" evidence="1">
    <location>
        <begin position="603"/>
        <end position="616"/>
    </location>
</feature>
<organism evidence="2 3">
    <name type="scientific">Asterophora parasitica</name>
    <dbReference type="NCBI Taxonomy" id="117018"/>
    <lineage>
        <taxon>Eukaryota</taxon>
        <taxon>Fungi</taxon>
        <taxon>Dikarya</taxon>
        <taxon>Basidiomycota</taxon>
        <taxon>Agaricomycotina</taxon>
        <taxon>Agaricomycetes</taxon>
        <taxon>Agaricomycetidae</taxon>
        <taxon>Agaricales</taxon>
        <taxon>Tricholomatineae</taxon>
        <taxon>Lyophyllaceae</taxon>
        <taxon>Asterophora</taxon>
    </lineage>
</organism>
<name>A0A9P7KD08_9AGAR</name>
<feature type="compositionally biased region" description="Polar residues" evidence="1">
    <location>
        <begin position="1262"/>
        <end position="1277"/>
    </location>
</feature>
<feature type="compositionally biased region" description="Polar residues" evidence="1">
    <location>
        <begin position="79"/>
        <end position="88"/>
    </location>
</feature>
<feature type="compositionally biased region" description="Low complexity" evidence="1">
    <location>
        <begin position="468"/>
        <end position="514"/>
    </location>
</feature>
<feature type="compositionally biased region" description="Polar residues" evidence="1">
    <location>
        <begin position="1094"/>
        <end position="1112"/>
    </location>
</feature>
<feature type="compositionally biased region" description="Basic residues" evidence="1">
    <location>
        <begin position="277"/>
        <end position="291"/>
    </location>
</feature>
<feature type="compositionally biased region" description="Basic and acidic residues" evidence="1">
    <location>
        <begin position="582"/>
        <end position="593"/>
    </location>
</feature>
<feature type="compositionally biased region" description="Basic and acidic residues" evidence="1">
    <location>
        <begin position="260"/>
        <end position="276"/>
    </location>
</feature>
<feature type="compositionally biased region" description="Basic and acidic residues" evidence="1">
    <location>
        <begin position="92"/>
        <end position="164"/>
    </location>
</feature>
<feature type="compositionally biased region" description="Basic and acidic residues" evidence="1">
    <location>
        <begin position="1074"/>
        <end position="1087"/>
    </location>
</feature>
<feature type="region of interest" description="Disordered" evidence="1">
    <location>
        <begin position="1421"/>
        <end position="1454"/>
    </location>
</feature>
<gene>
    <name evidence="2" type="ORF">DXG03_001074</name>
</gene>
<comment type="caution">
    <text evidence="2">The sequence shown here is derived from an EMBL/GenBank/DDBJ whole genome shotgun (WGS) entry which is preliminary data.</text>
</comment>
<feature type="compositionally biased region" description="Low complexity" evidence="1">
    <location>
        <begin position="795"/>
        <end position="809"/>
    </location>
</feature>
<evidence type="ECO:0000313" key="3">
    <source>
        <dbReference type="Proteomes" id="UP000775547"/>
    </source>
</evidence>
<feature type="compositionally biased region" description="Pro residues" evidence="1">
    <location>
        <begin position="1337"/>
        <end position="1347"/>
    </location>
</feature>
<feature type="compositionally biased region" description="Gly residues" evidence="1">
    <location>
        <begin position="947"/>
        <end position="965"/>
    </location>
</feature>
<feature type="compositionally biased region" description="Basic and acidic residues" evidence="1">
    <location>
        <begin position="1198"/>
        <end position="1216"/>
    </location>
</feature>
<feature type="compositionally biased region" description="Polar residues" evidence="1">
    <location>
        <begin position="1294"/>
        <end position="1312"/>
    </location>
</feature>
<proteinExistence type="predicted"/>
<accession>A0A9P7KD08</accession>
<feature type="compositionally biased region" description="Basic and acidic residues" evidence="1">
    <location>
        <begin position="682"/>
        <end position="745"/>
    </location>
</feature>
<reference evidence="2" key="2">
    <citation type="submission" date="2021-10" db="EMBL/GenBank/DDBJ databases">
        <title>Phylogenomics reveals ancestral predisposition of the termite-cultivated fungus Termitomyces towards a domesticated lifestyle.</title>
        <authorList>
            <person name="Auxier B."/>
            <person name="Grum-Grzhimaylo A."/>
            <person name="Cardenas M.E."/>
            <person name="Lodge J.D."/>
            <person name="Laessoe T."/>
            <person name="Pedersen O."/>
            <person name="Smith M.E."/>
            <person name="Kuyper T.W."/>
            <person name="Franco-Molano E.A."/>
            <person name="Baroni T.J."/>
            <person name="Aanen D.K."/>
        </authorList>
    </citation>
    <scope>NUCLEOTIDE SEQUENCE</scope>
    <source>
        <strain evidence="2">AP01</strain>
        <tissue evidence="2">Mycelium</tissue>
    </source>
</reference>
<reference evidence="2" key="1">
    <citation type="submission" date="2020-07" db="EMBL/GenBank/DDBJ databases">
        <authorList>
            <person name="Nieuwenhuis M."/>
            <person name="Van De Peppel L.J.J."/>
        </authorList>
    </citation>
    <scope>NUCLEOTIDE SEQUENCE</scope>
    <source>
        <strain evidence="2">AP01</strain>
        <tissue evidence="2">Mycelium</tissue>
    </source>
</reference>
<feature type="compositionally biased region" description="Acidic residues" evidence="1">
    <location>
        <begin position="653"/>
        <end position="663"/>
    </location>
</feature>
<sequence length="1454" mass="155766">MPPRPSPISRKHTTNRISAVYIGSPGLSSSSPFTSPPLIGSPSHIPELPGPPSPGSSPGGSPHLHNPHHSSSGLPSPPATNSTGSGSDLANVDDKERPLSFRPGERANNILEERLPEDQEQHGYDQDEHEDAHDGRLTQDDRLHNDRLHNDDEGDDTARFELHRSYTTAGTGGTNENAAALQRVKSLTLRTRMTLDKLSSYPRSGTPSRTSTASGSSSHSASRLSGSMRRPSTAPNSNLVSSTSSSNTVTQFDASTSQVDRYDPRSGSETERESVHTHHSHSSHSSGHHSSHSHDSRNSRVSGSNHHRTISYADPPLHSTPRAFSPPSNINHTGAGTYRRTRVPSAPSSPVRARNNVAKATNSPSRRRKRVSLASSANDYDEDEGDGYAGRTLGDGTARGTTRERDLIGSARRRGSPTPNETPLSGGLSARRRGALPFEFRSPDPNTYPMDRDPEPQTPLRAPKMAYTTSSSSSATASSSAAPPPSAATTSRLRSSTVRPYSRSTDLTSTSRRTMTPVLGMGEYRERKQSMRGGSADSALAGYEEGRTSGRGAGRLVGEGLRAAGLSPSKRRSQRFSLQGESARRADRDRDGWGSDEDVDDGGGERRDGGRRRADTLRGGGGGGGRDGERNRAPGPRAATSMADYRYLGREREEDERNEDEQEEHDRRGVLRNSKSAVGPLRTRERDEVTRDRDRDYIRDRDRDTDRDRDRERDRDRDRDRSLARDRDRSLARDREFDPPDRDRAPSALSRYGTFTRAHVHEQQTHTQTPSGGGGGSRDSPFGSRRVGAPPPTTPHQHTQQPPNQAHAQSLEHTRLMVESLAMFEAQLARASASASSSSWTPLATPEVEHLIKGAQGIVGAAERLNEMLRWAVTRAVEAQVGAEVETASGPSTGGRTQGREMETVSDVWGRVGAEYREGLRVSDELVRGLTGFLLGVGKTVRDLAGAEGGGGDRGLIGSGSGGVVHGRSVSLDEEGLGLMGRRRAGSASPDVVLLSNGGGSSSHLSDRRGPGSSGGGSGSDRRSVESRSSWDLLRGDAPLSRDSLRDDVSRRLVARAESALGGARPPSAFASTLRDRDRDRLADARFETPSPPTASGSRGLTASASTGSTRRLFTPREQREMQAQQQGGVAHQMAPGGMPTIHSQETLYGEYEPSPTPASRVNHTTLDRSRTLPPLGIPKPLPSLPSESSLRRNQTVTDKHTNTVRDRDSDRDRDRTRHKPAVASISTVRGTPTTSSNAIHTSSSASATSSSFPASLTTPSNATTALTPHTVSTTPDRTAFPSLPRTDSDRSIRSTVTFSRPSTISVSALNGLQQQDLQQRRRAGSNASAGAEPSTSMPPPPVPTPSRAPAAPQMQRVLSAQSGSETERPLPKRQTLGRMGRMSLDNERDISGAAASKTVHAADRSAAIAALGINGGGGGGGGGGGMLPPMNTAGRQRQRRRTVTEIWPPAQET</sequence>
<feature type="compositionally biased region" description="Low complexity" evidence="1">
    <location>
        <begin position="59"/>
        <end position="74"/>
    </location>
</feature>